<evidence type="ECO:0008006" key="3">
    <source>
        <dbReference type="Google" id="ProtNLM"/>
    </source>
</evidence>
<reference evidence="2" key="1">
    <citation type="submission" date="2018-06" db="EMBL/GenBank/DDBJ databases">
        <authorList>
            <person name="Zhirakovskaya E."/>
        </authorList>
    </citation>
    <scope>NUCLEOTIDE SEQUENCE</scope>
</reference>
<dbReference type="PANTHER" id="PTHR36434">
    <property type="entry name" value="MEMBRANE PROTEASE YUGP-RELATED"/>
    <property type="match status" value="1"/>
</dbReference>
<dbReference type="InterPro" id="IPR007395">
    <property type="entry name" value="Zn_peptidase_2"/>
</dbReference>
<feature type="transmembrane region" description="Helical" evidence="1">
    <location>
        <begin position="12"/>
        <end position="33"/>
    </location>
</feature>
<accession>A0A3B0YXK0</accession>
<organism evidence="2">
    <name type="scientific">hydrothermal vent metagenome</name>
    <dbReference type="NCBI Taxonomy" id="652676"/>
    <lineage>
        <taxon>unclassified sequences</taxon>
        <taxon>metagenomes</taxon>
        <taxon>ecological metagenomes</taxon>
    </lineage>
</organism>
<keyword evidence="1" id="KW-0812">Transmembrane</keyword>
<sequence length="239" mass="26478">MLVRRSACDNPHVHILLISLLLFIVLFGPQLWVKAIMKRHAKPRPDYPGTGGDFARHLLKQLDMAQIEVETSDKGDHYDPLTKRVRLEPGNFDGKSLTAIAIAAHEVGHALQDKLGYRPLQWRTRLAVFASLVQQLGNALIILAPLIIALTKAPSSALLMLAAGLTGFAAAALVHLVTLPVEWDASFRRALPLLEAGHYLSDEDQRKARQILTAAALTYVAGSLASLLNLWRWLRLLRR</sequence>
<protein>
    <recommendedName>
        <fullName evidence="3">Metal-dependent peptidase</fullName>
    </recommendedName>
</protein>
<dbReference type="AlphaFoldDB" id="A0A3B0YXK0"/>
<evidence type="ECO:0000313" key="2">
    <source>
        <dbReference type="EMBL" id="VAW81400.1"/>
    </source>
</evidence>
<dbReference type="PANTHER" id="PTHR36434:SF1">
    <property type="entry name" value="MEMBRANE PROTEASE YUGP-RELATED"/>
    <property type="match status" value="1"/>
</dbReference>
<evidence type="ECO:0000256" key="1">
    <source>
        <dbReference type="SAM" id="Phobius"/>
    </source>
</evidence>
<dbReference type="Pfam" id="PF04298">
    <property type="entry name" value="Zn_peptidase_2"/>
    <property type="match status" value="1"/>
</dbReference>
<proteinExistence type="predicted"/>
<gene>
    <name evidence="2" type="ORF">MNBD_GAMMA13-1218</name>
</gene>
<feature type="transmembrane region" description="Helical" evidence="1">
    <location>
        <begin position="126"/>
        <end position="151"/>
    </location>
</feature>
<keyword evidence="1" id="KW-1133">Transmembrane helix</keyword>
<keyword evidence="1" id="KW-0472">Membrane</keyword>
<name>A0A3B0YXK0_9ZZZZ</name>
<feature type="transmembrane region" description="Helical" evidence="1">
    <location>
        <begin position="157"/>
        <end position="179"/>
    </location>
</feature>
<dbReference type="EMBL" id="UOFK01000259">
    <property type="protein sequence ID" value="VAW81400.1"/>
    <property type="molecule type" value="Genomic_DNA"/>
</dbReference>
<feature type="transmembrane region" description="Helical" evidence="1">
    <location>
        <begin position="211"/>
        <end position="234"/>
    </location>
</feature>